<gene>
    <name evidence="21" type="ORF">D7004_18935</name>
</gene>
<comment type="cofactor">
    <cofactor evidence="2">
        <name>[4Fe-4S] cluster</name>
        <dbReference type="ChEBI" id="CHEBI:49883"/>
    </cofactor>
</comment>
<dbReference type="GO" id="GO:0005524">
    <property type="term" value="F:ATP binding"/>
    <property type="evidence" value="ECO:0007669"/>
    <property type="project" value="UniProtKB-KW"/>
</dbReference>
<evidence type="ECO:0000256" key="5">
    <source>
        <dbReference type="ARBA" id="ARBA00017322"/>
    </source>
</evidence>
<evidence type="ECO:0000256" key="13">
    <source>
        <dbReference type="ARBA" id="ARBA00022840"/>
    </source>
</evidence>
<keyword evidence="12" id="KW-0418">Kinase</keyword>
<dbReference type="GO" id="GO:0005737">
    <property type="term" value="C:cytoplasm"/>
    <property type="evidence" value="ECO:0007669"/>
    <property type="project" value="UniProtKB-SubCell"/>
</dbReference>
<dbReference type="PRINTS" id="PR00344">
    <property type="entry name" value="BCTRLSENSOR"/>
</dbReference>
<dbReference type="Proteomes" id="UP000274046">
    <property type="component" value="Unassembled WGS sequence"/>
</dbReference>
<evidence type="ECO:0000256" key="16">
    <source>
        <dbReference type="ARBA" id="ARBA00023014"/>
    </source>
</evidence>
<protein>
    <recommendedName>
        <fullName evidence="5">Oxygen sensor histidine kinase NreB</fullName>
        <ecNumber evidence="4">2.7.13.3</ecNumber>
    </recommendedName>
    <alternativeName>
        <fullName evidence="18">Nitrogen regulation protein B</fullName>
    </alternativeName>
</protein>
<evidence type="ECO:0000256" key="8">
    <source>
        <dbReference type="ARBA" id="ARBA00022553"/>
    </source>
</evidence>
<dbReference type="GO" id="GO:0051539">
    <property type="term" value="F:4 iron, 4 sulfur cluster binding"/>
    <property type="evidence" value="ECO:0007669"/>
    <property type="project" value="UniProtKB-KW"/>
</dbReference>
<dbReference type="Gene3D" id="3.30.565.10">
    <property type="entry name" value="Histidine kinase-like ATPase, C-terminal domain"/>
    <property type="match status" value="1"/>
</dbReference>
<evidence type="ECO:0000256" key="11">
    <source>
        <dbReference type="ARBA" id="ARBA00022741"/>
    </source>
</evidence>
<evidence type="ECO:0000256" key="14">
    <source>
        <dbReference type="ARBA" id="ARBA00023004"/>
    </source>
</evidence>
<keyword evidence="19" id="KW-0812">Transmembrane</keyword>
<feature type="domain" description="Histidine kinase" evidence="20">
    <location>
        <begin position="69"/>
        <end position="263"/>
    </location>
</feature>
<keyword evidence="15" id="KW-0902">Two-component regulatory system</keyword>
<dbReference type="SUPFAM" id="SSF55874">
    <property type="entry name" value="ATPase domain of HSP90 chaperone/DNA topoisomerase II/histidine kinase"/>
    <property type="match status" value="1"/>
</dbReference>
<comment type="caution">
    <text evidence="21">The sequence shown here is derived from an EMBL/GenBank/DDBJ whole genome shotgun (WGS) entry which is preliminary data.</text>
</comment>
<accession>A0A3N0BNP2</accession>
<dbReference type="AlphaFoldDB" id="A0A3N0BNP2"/>
<dbReference type="GO" id="GO:0046872">
    <property type="term" value="F:metal ion binding"/>
    <property type="evidence" value="ECO:0007669"/>
    <property type="project" value="UniProtKB-KW"/>
</dbReference>
<evidence type="ECO:0000256" key="2">
    <source>
        <dbReference type="ARBA" id="ARBA00001966"/>
    </source>
</evidence>
<evidence type="ECO:0000256" key="10">
    <source>
        <dbReference type="ARBA" id="ARBA00022723"/>
    </source>
</evidence>
<feature type="transmembrane region" description="Helical" evidence="19">
    <location>
        <begin position="12"/>
        <end position="30"/>
    </location>
</feature>
<evidence type="ECO:0000256" key="1">
    <source>
        <dbReference type="ARBA" id="ARBA00000085"/>
    </source>
</evidence>
<dbReference type="EC" id="2.7.13.3" evidence="4"/>
<dbReference type="CDD" id="cd16917">
    <property type="entry name" value="HATPase_UhpB-NarQ-NarX-like"/>
    <property type="match status" value="1"/>
</dbReference>
<evidence type="ECO:0000259" key="20">
    <source>
        <dbReference type="PROSITE" id="PS50109"/>
    </source>
</evidence>
<keyword evidence="10" id="KW-0479">Metal-binding</keyword>
<evidence type="ECO:0000256" key="4">
    <source>
        <dbReference type="ARBA" id="ARBA00012438"/>
    </source>
</evidence>
<keyword evidence="22" id="KW-1185">Reference proteome</keyword>
<comment type="catalytic activity">
    <reaction evidence="1">
        <text>ATP + protein L-histidine = ADP + protein N-phospho-L-histidine.</text>
        <dbReference type="EC" id="2.7.13.3"/>
    </reaction>
</comment>
<evidence type="ECO:0000313" key="22">
    <source>
        <dbReference type="Proteomes" id="UP000274046"/>
    </source>
</evidence>
<dbReference type="InterPro" id="IPR036890">
    <property type="entry name" value="HATPase_C_sf"/>
</dbReference>
<keyword evidence="9" id="KW-0808">Transferase</keyword>
<proteinExistence type="predicted"/>
<dbReference type="GO" id="GO:0000155">
    <property type="term" value="F:phosphorelay sensor kinase activity"/>
    <property type="evidence" value="ECO:0007669"/>
    <property type="project" value="InterPro"/>
</dbReference>
<dbReference type="InterPro" id="IPR011712">
    <property type="entry name" value="Sig_transdc_His_kin_sub3_dim/P"/>
</dbReference>
<keyword evidence="14" id="KW-0408">Iron</keyword>
<keyword evidence="8" id="KW-0597">Phosphoprotein</keyword>
<organism evidence="21 22">
    <name type="scientific">Pedobacter jejuensis</name>
    <dbReference type="NCBI Taxonomy" id="1268550"/>
    <lineage>
        <taxon>Bacteria</taxon>
        <taxon>Pseudomonadati</taxon>
        <taxon>Bacteroidota</taxon>
        <taxon>Sphingobacteriia</taxon>
        <taxon>Sphingobacteriales</taxon>
        <taxon>Sphingobacteriaceae</taxon>
        <taxon>Pedobacter</taxon>
    </lineage>
</organism>
<keyword evidence="13" id="KW-0067">ATP-binding</keyword>
<dbReference type="EMBL" id="RBEE01000044">
    <property type="protein sequence ID" value="RNL50279.1"/>
    <property type="molecule type" value="Genomic_DNA"/>
</dbReference>
<evidence type="ECO:0000313" key="21">
    <source>
        <dbReference type="EMBL" id="RNL50279.1"/>
    </source>
</evidence>
<keyword evidence="19" id="KW-0472">Membrane</keyword>
<dbReference type="InterPro" id="IPR050482">
    <property type="entry name" value="Sensor_HK_TwoCompSys"/>
</dbReference>
<dbReference type="InterPro" id="IPR003594">
    <property type="entry name" value="HATPase_dom"/>
</dbReference>
<keyword evidence="6" id="KW-0004">4Fe-4S</keyword>
<dbReference type="SMART" id="SM00387">
    <property type="entry name" value="HATPase_c"/>
    <property type="match status" value="1"/>
</dbReference>
<evidence type="ECO:0000256" key="18">
    <source>
        <dbReference type="ARBA" id="ARBA00030800"/>
    </source>
</evidence>
<keyword evidence="19" id="KW-1133">Transmembrane helix</keyword>
<dbReference type="GO" id="GO:0016020">
    <property type="term" value="C:membrane"/>
    <property type="evidence" value="ECO:0007669"/>
    <property type="project" value="InterPro"/>
</dbReference>
<evidence type="ECO:0000256" key="9">
    <source>
        <dbReference type="ARBA" id="ARBA00022679"/>
    </source>
</evidence>
<evidence type="ECO:0000256" key="3">
    <source>
        <dbReference type="ARBA" id="ARBA00004496"/>
    </source>
</evidence>
<evidence type="ECO:0000256" key="17">
    <source>
        <dbReference type="ARBA" id="ARBA00024827"/>
    </source>
</evidence>
<dbReference type="PANTHER" id="PTHR24421:SF10">
    <property type="entry name" value="NITRATE_NITRITE SENSOR PROTEIN NARQ"/>
    <property type="match status" value="1"/>
</dbReference>
<sequence length="263" mass="29887">MQSSPTENMSLILLASLVFLLMPFFLLIYIRSYNKHKKNHIVEKQHMQQRFESEILKTHIEVQEQTMQTIATELHDNIGQILSLTTLTLNSIHIPENEKVSAKIGNSLSLLNKSIKEIRELAKILHGEQIVESGIGNAIDQEINWLKRVGGYELKINNDLLDLKVSSPDKDLIILRLLQEIINNIIKHAQATSIQIDAFIKNEILLLIVKENGIGFNYEEAKNKKAGMGLASIHKRIEMIKGKIDVNSTFEKGTSIFIEIPYP</sequence>
<evidence type="ECO:0000256" key="12">
    <source>
        <dbReference type="ARBA" id="ARBA00022777"/>
    </source>
</evidence>
<dbReference type="PANTHER" id="PTHR24421">
    <property type="entry name" value="NITRATE/NITRITE SENSOR PROTEIN NARX-RELATED"/>
    <property type="match status" value="1"/>
</dbReference>
<name>A0A3N0BNP2_9SPHI</name>
<dbReference type="PROSITE" id="PS50109">
    <property type="entry name" value="HIS_KIN"/>
    <property type="match status" value="1"/>
</dbReference>
<keyword evidence="7" id="KW-0963">Cytoplasm</keyword>
<evidence type="ECO:0000256" key="7">
    <source>
        <dbReference type="ARBA" id="ARBA00022490"/>
    </source>
</evidence>
<dbReference type="GO" id="GO:0046983">
    <property type="term" value="F:protein dimerization activity"/>
    <property type="evidence" value="ECO:0007669"/>
    <property type="project" value="InterPro"/>
</dbReference>
<evidence type="ECO:0000256" key="15">
    <source>
        <dbReference type="ARBA" id="ARBA00023012"/>
    </source>
</evidence>
<dbReference type="Pfam" id="PF02518">
    <property type="entry name" value="HATPase_c"/>
    <property type="match status" value="1"/>
</dbReference>
<dbReference type="Pfam" id="PF07730">
    <property type="entry name" value="HisKA_3"/>
    <property type="match status" value="1"/>
</dbReference>
<dbReference type="InterPro" id="IPR005467">
    <property type="entry name" value="His_kinase_dom"/>
</dbReference>
<keyword evidence="16" id="KW-0411">Iron-sulfur</keyword>
<keyword evidence="11" id="KW-0547">Nucleotide-binding</keyword>
<reference evidence="21 22" key="1">
    <citation type="submission" date="2018-10" db="EMBL/GenBank/DDBJ databases">
        <title>Genome sequencing of Pedobacter jejuensis TNB23.</title>
        <authorList>
            <person name="Cho Y.-J."/>
            <person name="Cho A."/>
            <person name="Kim O.-S."/>
        </authorList>
    </citation>
    <scope>NUCLEOTIDE SEQUENCE [LARGE SCALE GENOMIC DNA]</scope>
    <source>
        <strain evidence="21 22">TNB23</strain>
    </source>
</reference>
<evidence type="ECO:0000256" key="6">
    <source>
        <dbReference type="ARBA" id="ARBA00022485"/>
    </source>
</evidence>
<evidence type="ECO:0000256" key="19">
    <source>
        <dbReference type="SAM" id="Phobius"/>
    </source>
</evidence>
<dbReference type="OrthoDB" id="5401121at2"/>
<comment type="subcellular location">
    <subcellularLocation>
        <location evidence="3">Cytoplasm</location>
    </subcellularLocation>
</comment>
<dbReference type="InterPro" id="IPR004358">
    <property type="entry name" value="Sig_transdc_His_kin-like_C"/>
</dbReference>
<comment type="function">
    <text evidence="17">Member of the two-component regulatory system NreB/NreC involved in the control of dissimilatory nitrate/nitrite reduction in response to oxygen. NreB functions as a direct oxygen sensor histidine kinase which is autophosphorylated, in the absence of oxygen, probably at the conserved histidine residue, and transfers its phosphate group probably to a conserved aspartate residue of NreC. NreB/NreC activates the expression of the nitrate (narGHJI) and nitrite (nir) reductase operons, as well as the putative nitrate transporter gene narT.</text>
</comment>